<evidence type="ECO:0000259" key="1">
    <source>
        <dbReference type="PROSITE" id="PS50042"/>
    </source>
</evidence>
<evidence type="ECO:0000313" key="3">
    <source>
        <dbReference type="Proteomes" id="UP000184185"/>
    </source>
</evidence>
<dbReference type="InterPro" id="IPR014710">
    <property type="entry name" value="RmlC-like_jellyroll"/>
</dbReference>
<dbReference type="Pfam" id="PF00027">
    <property type="entry name" value="cNMP_binding"/>
    <property type="match status" value="1"/>
</dbReference>
<feature type="domain" description="Cyclic nucleotide-binding" evidence="1">
    <location>
        <begin position="1"/>
        <end position="83"/>
    </location>
</feature>
<dbReference type="CDD" id="cd00038">
    <property type="entry name" value="CAP_ED"/>
    <property type="match status" value="1"/>
</dbReference>
<reference evidence="2 3" key="1">
    <citation type="submission" date="2016-11" db="EMBL/GenBank/DDBJ databases">
        <authorList>
            <person name="Jaros S."/>
            <person name="Januszkiewicz K."/>
            <person name="Wedrychowicz H."/>
        </authorList>
    </citation>
    <scope>NUCLEOTIDE SEQUENCE [LARGE SCALE GENOMIC DNA]</scope>
    <source>
        <strain evidence="2 3">DSM 14809</strain>
    </source>
</reference>
<proteinExistence type="predicted"/>
<dbReference type="Gene3D" id="2.60.120.10">
    <property type="entry name" value="Jelly Rolls"/>
    <property type="match status" value="1"/>
</dbReference>
<protein>
    <submittedName>
        <fullName evidence="2">Cyclic nucleotide-binding domain-containing protein</fullName>
    </submittedName>
</protein>
<organism evidence="2 3">
    <name type="scientific">Pseudobutyrivibrio xylanivorans DSM 14809</name>
    <dbReference type="NCBI Taxonomy" id="1123012"/>
    <lineage>
        <taxon>Bacteria</taxon>
        <taxon>Bacillati</taxon>
        <taxon>Bacillota</taxon>
        <taxon>Clostridia</taxon>
        <taxon>Lachnospirales</taxon>
        <taxon>Lachnospiraceae</taxon>
        <taxon>Pseudobutyrivibrio</taxon>
    </lineage>
</organism>
<dbReference type="AlphaFoldDB" id="A0A1M6LC56"/>
<evidence type="ECO:0000313" key="2">
    <source>
        <dbReference type="EMBL" id="SHJ68675.1"/>
    </source>
</evidence>
<keyword evidence="3" id="KW-1185">Reference proteome</keyword>
<dbReference type="EMBL" id="FQYQ01000040">
    <property type="protein sequence ID" value="SHJ68675.1"/>
    <property type="molecule type" value="Genomic_DNA"/>
</dbReference>
<dbReference type="SUPFAM" id="SSF51206">
    <property type="entry name" value="cAMP-binding domain-like"/>
    <property type="match status" value="1"/>
</dbReference>
<gene>
    <name evidence="2" type="ORF">SAMN02745725_03073</name>
</gene>
<dbReference type="InterPro" id="IPR018490">
    <property type="entry name" value="cNMP-bd_dom_sf"/>
</dbReference>
<dbReference type="PROSITE" id="PS50042">
    <property type="entry name" value="CNMP_BINDING_3"/>
    <property type="match status" value="1"/>
</dbReference>
<dbReference type="RefSeq" id="WP_072919617.1">
    <property type="nucleotide sequence ID" value="NZ_FQYQ01000040.1"/>
</dbReference>
<dbReference type="OrthoDB" id="9798104at2"/>
<name>A0A1M6LC56_PSEXY</name>
<accession>A0A1M6LC56</accession>
<dbReference type="InterPro" id="IPR000595">
    <property type="entry name" value="cNMP-bd_dom"/>
</dbReference>
<sequence length="172" mass="19444">MDGKDKIFVAPEGMRIVVEGQPDSYLYIILSGRAYMYTGYGTKEETLIDKFGPGGCFGAFSMLTKQADIYTVVAQTDMKLIRLQEGDMGDFIKNNDTTVLSVMKGMAKDMTRMKSMYKDVNQELIKYKKGEKGDDSEPEEIILKDNSGTHRIYNPKNPHVGAKAQMRFLNRE</sequence>
<dbReference type="Proteomes" id="UP000184185">
    <property type="component" value="Unassembled WGS sequence"/>
</dbReference>